<gene>
    <name evidence="1" type="ORF">OG549_03250</name>
</gene>
<dbReference type="GO" id="GO:0004867">
    <property type="term" value="F:serine-type endopeptidase inhibitor activity"/>
    <property type="evidence" value="ECO:0007669"/>
    <property type="project" value="InterPro"/>
</dbReference>
<evidence type="ECO:0000313" key="1">
    <source>
        <dbReference type="EMBL" id="WTW59748.1"/>
    </source>
</evidence>
<dbReference type="AlphaFoldDB" id="A0AAU2UYU7"/>
<dbReference type="Gene3D" id="2.80.10.50">
    <property type="match status" value="1"/>
</dbReference>
<protein>
    <submittedName>
        <fullName evidence="1">I66 family serine proteinase inhibitor</fullName>
    </submittedName>
</protein>
<dbReference type="EMBL" id="CP108318">
    <property type="protein sequence ID" value="WTW59748.1"/>
    <property type="molecule type" value="Genomic_DNA"/>
</dbReference>
<reference evidence="1" key="1">
    <citation type="submission" date="2022-10" db="EMBL/GenBank/DDBJ databases">
        <title>The complete genomes of actinobacterial strains from the NBC collection.</title>
        <authorList>
            <person name="Joergensen T.S."/>
            <person name="Alvarez Arevalo M."/>
            <person name="Sterndorff E.B."/>
            <person name="Faurdal D."/>
            <person name="Vuksanovic O."/>
            <person name="Mourched A.-S."/>
            <person name="Charusanti P."/>
            <person name="Shaw S."/>
            <person name="Blin K."/>
            <person name="Weber T."/>
        </authorList>
    </citation>
    <scope>NUCLEOTIDE SEQUENCE</scope>
    <source>
        <strain evidence="1">NBC_00003</strain>
    </source>
</reference>
<dbReference type="Pfam" id="PF16850">
    <property type="entry name" value="Inhibitor_I66"/>
    <property type="match status" value="1"/>
</dbReference>
<accession>A0AAU2UYU7</accession>
<organism evidence="1">
    <name type="scientific">Streptomyces sp. NBC_00003</name>
    <dbReference type="NCBI Taxonomy" id="2903608"/>
    <lineage>
        <taxon>Bacteria</taxon>
        <taxon>Bacillati</taxon>
        <taxon>Actinomycetota</taxon>
        <taxon>Actinomycetes</taxon>
        <taxon>Kitasatosporales</taxon>
        <taxon>Streptomycetaceae</taxon>
        <taxon>Streptomyces</taxon>
    </lineage>
</organism>
<name>A0AAU2UYU7_9ACTN</name>
<sequence length="140" mass="14878">MSDPTVQLHIDGQPLTVKDGRVVVGGSTATRWRLVQDDRTGQHNYVIIDAESGFLQAWKAADSGNPGPVEVGMLPVGKSLPPYYPPNGVWVLELVDNDTYSITNVSTEMSVGVGKPGDPGEQPLLLLPQGTGSKVVATRV</sequence>
<dbReference type="InterPro" id="IPR031755">
    <property type="entry name" value="Inhibitor_I66"/>
</dbReference>
<proteinExistence type="predicted"/>